<feature type="region of interest" description="Disordered" evidence="1">
    <location>
        <begin position="1"/>
        <end position="22"/>
    </location>
</feature>
<organism evidence="2 3">
    <name type="scientific">Thelephora terrestris</name>
    <dbReference type="NCBI Taxonomy" id="56493"/>
    <lineage>
        <taxon>Eukaryota</taxon>
        <taxon>Fungi</taxon>
        <taxon>Dikarya</taxon>
        <taxon>Basidiomycota</taxon>
        <taxon>Agaricomycotina</taxon>
        <taxon>Agaricomycetes</taxon>
        <taxon>Thelephorales</taxon>
        <taxon>Thelephoraceae</taxon>
        <taxon>Thelephora</taxon>
    </lineage>
</organism>
<sequence>MPSRQRNCSRPQLPGPESRLSVRPHILNRNSIEAHRRVMPEASNTALRVGHGTYRATYGRNHKRRRISFLSLQGCDCAAKDAVTISVRMRPKVESSESDSCKCSEPHTKSRIRATGKARTRAFDRLDLMGFHSCFLINSNDGGVNCRPRCQGAYGGCAPNWRSLRNTRNGFVVSSVHVGTCDHLAQSSALFKSDLAPGENDTCVATGEHG</sequence>
<dbReference type="Proteomes" id="UP000736335">
    <property type="component" value="Unassembled WGS sequence"/>
</dbReference>
<accession>A0A9P6HCY1</accession>
<feature type="compositionally biased region" description="Polar residues" evidence="1">
    <location>
        <begin position="1"/>
        <end position="10"/>
    </location>
</feature>
<evidence type="ECO:0000313" key="3">
    <source>
        <dbReference type="Proteomes" id="UP000736335"/>
    </source>
</evidence>
<gene>
    <name evidence="2" type="ORF">BJ322DRAFT_857293</name>
</gene>
<proteinExistence type="predicted"/>
<dbReference type="EMBL" id="WIUZ02000008">
    <property type="protein sequence ID" value="KAF9784641.1"/>
    <property type="molecule type" value="Genomic_DNA"/>
</dbReference>
<keyword evidence="3" id="KW-1185">Reference proteome</keyword>
<name>A0A9P6HCY1_9AGAM</name>
<evidence type="ECO:0000313" key="2">
    <source>
        <dbReference type="EMBL" id="KAF9784641.1"/>
    </source>
</evidence>
<protein>
    <submittedName>
        <fullName evidence="2">Uncharacterized protein</fullName>
    </submittedName>
</protein>
<evidence type="ECO:0000256" key="1">
    <source>
        <dbReference type="SAM" id="MobiDB-lite"/>
    </source>
</evidence>
<reference evidence="2" key="1">
    <citation type="journal article" date="2020" name="Nat. Commun.">
        <title>Large-scale genome sequencing of mycorrhizal fungi provides insights into the early evolution of symbiotic traits.</title>
        <authorList>
            <person name="Miyauchi S."/>
            <person name="Kiss E."/>
            <person name="Kuo A."/>
            <person name="Drula E."/>
            <person name="Kohler A."/>
            <person name="Sanchez-Garcia M."/>
            <person name="Morin E."/>
            <person name="Andreopoulos B."/>
            <person name="Barry K.W."/>
            <person name="Bonito G."/>
            <person name="Buee M."/>
            <person name="Carver A."/>
            <person name="Chen C."/>
            <person name="Cichocki N."/>
            <person name="Clum A."/>
            <person name="Culley D."/>
            <person name="Crous P.W."/>
            <person name="Fauchery L."/>
            <person name="Girlanda M."/>
            <person name="Hayes R.D."/>
            <person name="Keri Z."/>
            <person name="LaButti K."/>
            <person name="Lipzen A."/>
            <person name="Lombard V."/>
            <person name="Magnuson J."/>
            <person name="Maillard F."/>
            <person name="Murat C."/>
            <person name="Nolan M."/>
            <person name="Ohm R.A."/>
            <person name="Pangilinan J."/>
            <person name="Pereira M.F."/>
            <person name="Perotto S."/>
            <person name="Peter M."/>
            <person name="Pfister S."/>
            <person name="Riley R."/>
            <person name="Sitrit Y."/>
            <person name="Stielow J.B."/>
            <person name="Szollosi G."/>
            <person name="Zifcakova L."/>
            <person name="Stursova M."/>
            <person name="Spatafora J.W."/>
            <person name="Tedersoo L."/>
            <person name="Vaario L.M."/>
            <person name="Yamada A."/>
            <person name="Yan M."/>
            <person name="Wang P."/>
            <person name="Xu J."/>
            <person name="Bruns T."/>
            <person name="Baldrian P."/>
            <person name="Vilgalys R."/>
            <person name="Dunand C."/>
            <person name="Henrissat B."/>
            <person name="Grigoriev I.V."/>
            <person name="Hibbett D."/>
            <person name="Nagy L.G."/>
            <person name="Martin F.M."/>
        </authorList>
    </citation>
    <scope>NUCLEOTIDE SEQUENCE</scope>
    <source>
        <strain evidence="2">UH-Tt-Lm1</strain>
    </source>
</reference>
<dbReference type="AlphaFoldDB" id="A0A9P6HCY1"/>
<reference evidence="2" key="2">
    <citation type="submission" date="2020-11" db="EMBL/GenBank/DDBJ databases">
        <authorList>
            <consortium name="DOE Joint Genome Institute"/>
            <person name="Kuo A."/>
            <person name="Miyauchi S."/>
            <person name="Kiss E."/>
            <person name="Drula E."/>
            <person name="Kohler A."/>
            <person name="Sanchez-Garcia M."/>
            <person name="Andreopoulos B."/>
            <person name="Barry K.W."/>
            <person name="Bonito G."/>
            <person name="Buee M."/>
            <person name="Carver A."/>
            <person name="Chen C."/>
            <person name="Cichocki N."/>
            <person name="Clum A."/>
            <person name="Culley D."/>
            <person name="Crous P.W."/>
            <person name="Fauchery L."/>
            <person name="Girlanda M."/>
            <person name="Hayes R."/>
            <person name="Keri Z."/>
            <person name="Labutti K."/>
            <person name="Lipzen A."/>
            <person name="Lombard V."/>
            <person name="Magnuson J."/>
            <person name="Maillard F."/>
            <person name="Morin E."/>
            <person name="Murat C."/>
            <person name="Nolan M."/>
            <person name="Ohm R."/>
            <person name="Pangilinan J."/>
            <person name="Pereira M."/>
            <person name="Perotto S."/>
            <person name="Peter M."/>
            <person name="Riley R."/>
            <person name="Sitrit Y."/>
            <person name="Stielow B."/>
            <person name="Szollosi G."/>
            <person name="Zifcakova L."/>
            <person name="Stursova M."/>
            <person name="Spatafora J.W."/>
            <person name="Tedersoo L."/>
            <person name="Vaario L.-M."/>
            <person name="Yamada A."/>
            <person name="Yan M."/>
            <person name="Wang P."/>
            <person name="Xu J."/>
            <person name="Bruns T."/>
            <person name="Baldrian P."/>
            <person name="Vilgalys R."/>
            <person name="Henrissat B."/>
            <person name="Grigoriev I.V."/>
            <person name="Hibbett D."/>
            <person name="Nagy L.G."/>
            <person name="Martin F.M."/>
        </authorList>
    </citation>
    <scope>NUCLEOTIDE SEQUENCE</scope>
    <source>
        <strain evidence="2">UH-Tt-Lm1</strain>
    </source>
</reference>
<comment type="caution">
    <text evidence="2">The sequence shown here is derived from an EMBL/GenBank/DDBJ whole genome shotgun (WGS) entry which is preliminary data.</text>
</comment>